<dbReference type="Proteomes" id="UP000694415">
    <property type="component" value="Unplaced"/>
</dbReference>
<name>A0A8C6MUN1_MUSSI</name>
<sequence length="111" mass="12276">ILTPQAQLHSEHPAIQVTEKPGKGRSAGVPCHPHGNPRLYTRGRPFPSLEVTSTNIVNRNKRAHSSETGALPPSLSNLIRPSWRISSEDYAPLWTEQPRGAAPRETKSQRL</sequence>
<evidence type="ECO:0000256" key="1">
    <source>
        <dbReference type="SAM" id="MobiDB-lite"/>
    </source>
</evidence>
<proteinExistence type="predicted"/>
<protein>
    <submittedName>
        <fullName evidence="2">Predicted gene 13090</fullName>
    </submittedName>
</protein>
<feature type="region of interest" description="Disordered" evidence="1">
    <location>
        <begin position="1"/>
        <end position="46"/>
    </location>
</feature>
<evidence type="ECO:0000313" key="3">
    <source>
        <dbReference type="Proteomes" id="UP000694415"/>
    </source>
</evidence>
<keyword evidence="3" id="KW-1185">Reference proteome</keyword>
<accession>A0A8C6MUN1</accession>
<feature type="region of interest" description="Disordered" evidence="1">
    <location>
        <begin position="89"/>
        <end position="111"/>
    </location>
</feature>
<reference evidence="2" key="2">
    <citation type="submission" date="2025-09" db="UniProtKB">
        <authorList>
            <consortium name="Ensembl"/>
        </authorList>
    </citation>
    <scope>IDENTIFICATION</scope>
</reference>
<dbReference type="Ensembl" id="ENSMSIT00000017103.1">
    <property type="protein sequence ID" value="ENSMSIP00000013471.1"/>
    <property type="gene ID" value="ENSMSIG00000011656.1"/>
</dbReference>
<feature type="compositionally biased region" description="Basic and acidic residues" evidence="1">
    <location>
        <begin position="102"/>
        <end position="111"/>
    </location>
</feature>
<reference evidence="2" key="1">
    <citation type="submission" date="2025-08" db="UniProtKB">
        <authorList>
            <consortium name="Ensembl"/>
        </authorList>
    </citation>
    <scope>IDENTIFICATION</scope>
</reference>
<organism evidence="2 3">
    <name type="scientific">Mus spicilegus</name>
    <name type="common">Mound-building mouse</name>
    <dbReference type="NCBI Taxonomy" id="10103"/>
    <lineage>
        <taxon>Eukaryota</taxon>
        <taxon>Metazoa</taxon>
        <taxon>Chordata</taxon>
        <taxon>Craniata</taxon>
        <taxon>Vertebrata</taxon>
        <taxon>Euteleostomi</taxon>
        <taxon>Mammalia</taxon>
        <taxon>Eutheria</taxon>
        <taxon>Euarchontoglires</taxon>
        <taxon>Glires</taxon>
        <taxon>Rodentia</taxon>
        <taxon>Myomorpha</taxon>
        <taxon>Muroidea</taxon>
        <taxon>Muridae</taxon>
        <taxon>Murinae</taxon>
        <taxon>Mus</taxon>
        <taxon>Mus</taxon>
    </lineage>
</organism>
<evidence type="ECO:0000313" key="2">
    <source>
        <dbReference type="Ensembl" id="ENSMSIP00000013471.1"/>
    </source>
</evidence>
<dbReference type="GeneTree" id="ENSGT00860000136083"/>
<dbReference type="AlphaFoldDB" id="A0A8C6MUN1"/>